<name>A0A1X7V5B5_AMPQE</name>
<dbReference type="InParanoid" id="A0A1X7V5B5"/>
<dbReference type="EnsemblMetazoa" id="Aqu2.1.35455_001">
    <property type="protein sequence ID" value="Aqu2.1.35455_001"/>
    <property type="gene ID" value="Aqu2.1.35455"/>
</dbReference>
<proteinExistence type="predicted"/>
<protein>
    <submittedName>
        <fullName evidence="1">Uncharacterized protein</fullName>
    </submittedName>
</protein>
<dbReference type="AlphaFoldDB" id="A0A1X7V5B5"/>
<organism evidence="1">
    <name type="scientific">Amphimedon queenslandica</name>
    <name type="common">Sponge</name>
    <dbReference type="NCBI Taxonomy" id="400682"/>
    <lineage>
        <taxon>Eukaryota</taxon>
        <taxon>Metazoa</taxon>
        <taxon>Porifera</taxon>
        <taxon>Demospongiae</taxon>
        <taxon>Heteroscleromorpha</taxon>
        <taxon>Haplosclerida</taxon>
        <taxon>Niphatidae</taxon>
        <taxon>Amphimedon</taxon>
    </lineage>
</organism>
<reference evidence="1" key="1">
    <citation type="submission" date="2017-05" db="UniProtKB">
        <authorList>
            <consortium name="EnsemblMetazoa"/>
        </authorList>
    </citation>
    <scope>IDENTIFICATION</scope>
</reference>
<dbReference type="OrthoDB" id="775972at2759"/>
<sequence>MEFSEELRWLASKAYPDLSAGAQEQLALTHLLSSIDDTQTVLLVKQKNPSSLAEAITYIMQIESVLAPTCISATNTEAATFP</sequence>
<accession>A0A1X7V5B5</accession>
<evidence type="ECO:0000313" key="1">
    <source>
        <dbReference type="EnsemblMetazoa" id="Aqu2.1.35455_001"/>
    </source>
</evidence>